<evidence type="ECO:0000256" key="1">
    <source>
        <dbReference type="ARBA" id="ARBA00023239"/>
    </source>
</evidence>
<proteinExistence type="predicted"/>
<comment type="caution">
    <text evidence="2">The sequence shown here is derived from an EMBL/GenBank/DDBJ whole genome shotgun (WGS) entry which is preliminary data.</text>
</comment>
<dbReference type="PANTHER" id="PTHR12128:SF19">
    <property type="entry name" value="5-DEHYDRO-4-DEOXYGLUCARATE DEHYDRATASE 2-RELATED"/>
    <property type="match status" value="1"/>
</dbReference>
<dbReference type="AlphaFoldDB" id="F7TB83"/>
<protein>
    <submittedName>
        <fullName evidence="2">5-dehydro-4-deoxyglucarate dehydratase</fullName>
        <ecNumber evidence="2">4.2.1.41</ecNumber>
    </submittedName>
</protein>
<dbReference type="InterPro" id="IPR013785">
    <property type="entry name" value="Aldolase_TIM"/>
</dbReference>
<accession>F7TB83</accession>
<evidence type="ECO:0000313" key="2">
    <source>
        <dbReference type="EMBL" id="EGP42422.1"/>
    </source>
</evidence>
<dbReference type="InterPro" id="IPR002220">
    <property type="entry name" value="DapA-like"/>
</dbReference>
<sequence length="121" mass="12764">MTTPQELKAIVSEGLLSFPVTDFDAQGNFNAKTYAQRLEWLAPYGATALFAAGGTGEFFSLAPDEYSDVIRTAVTTCAGKVPILAGAGGPTRVAIAYAQEAERLGAKGVLLLPHYLTRSLP</sequence>
<dbReference type="GO" id="GO:0008840">
    <property type="term" value="F:4-hydroxy-tetrahydrodipicolinate synthase activity"/>
    <property type="evidence" value="ECO:0007669"/>
    <property type="project" value="TreeGrafter"/>
</dbReference>
<dbReference type="Pfam" id="PF00701">
    <property type="entry name" value="DHDPS"/>
    <property type="match status" value="1"/>
</dbReference>
<dbReference type="EMBL" id="AFRQ01000160">
    <property type="protein sequence ID" value="EGP42422.1"/>
    <property type="molecule type" value="Genomic_DNA"/>
</dbReference>
<organism evidence="2 3">
    <name type="scientific">Achromobacter insuavis AXX-A</name>
    <dbReference type="NCBI Taxonomy" id="1003200"/>
    <lineage>
        <taxon>Bacteria</taxon>
        <taxon>Pseudomonadati</taxon>
        <taxon>Pseudomonadota</taxon>
        <taxon>Betaproteobacteria</taxon>
        <taxon>Burkholderiales</taxon>
        <taxon>Alcaligenaceae</taxon>
        <taxon>Achromobacter</taxon>
    </lineage>
</organism>
<dbReference type="GO" id="GO:0047448">
    <property type="term" value="F:5-dehydro-4-deoxyglucarate dehydratase activity"/>
    <property type="evidence" value="ECO:0007669"/>
    <property type="project" value="UniProtKB-EC"/>
</dbReference>
<name>F7TB83_9BURK</name>
<evidence type="ECO:0000313" key="3">
    <source>
        <dbReference type="Proteomes" id="UP000004853"/>
    </source>
</evidence>
<dbReference type="EC" id="4.2.1.41" evidence="2"/>
<dbReference type="Gene3D" id="3.20.20.70">
    <property type="entry name" value="Aldolase class I"/>
    <property type="match status" value="1"/>
</dbReference>
<dbReference type="Proteomes" id="UP000004853">
    <property type="component" value="Unassembled WGS sequence"/>
</dbReference>
<dbReference type="PANTHER" id="PTHR12128">
    <property type="entry name" value="DIHYDRODIPICOLINATE SYNTHASE"/>
    <property type="match status" value="1"/>
</dbReference>
<reference evidence="2 3" key="1">
    <citation type="submission" date="2011-06" db="EMBL/GenBank/DDBJ databases">
        <authorList>
            <person name="Bador J."/>
            <person name="Amoureux L."/>
            <person name="Neuwirth C."/>
        </authorList>
    </citation>
    <scope>NUCLEOTIDE SEQUENCE [LARGE SCALE GENOMIC DNA]</scope>
    <source>
        <strain evidence="2 3">AXX-A</strain>
    </source>
</reference>
<gene>
    <name evidence="2" type="ORF">AXXA_31183</name>
</gene>
<dbReference type="SUPFAM" id="SSF51569">
    <property type="entry name" value="Aldolase"/>
    <property type="match status" value="1"/>
</dbReference>
<keyword evidence="1 2" id="KW-0456">Lyase</keyword>
<dbReference type="eggNOG" id="COG0329">
    <property type="taxonomic scope" value="Bacteria"/>
</dbReference>
<dbReference type="RefSeq" id="WP_006396250.1">
    <property type="nucleotide sequence ID" value="NZ_GL982463.1"/>
</dbReference>
<feature type="non-terminal residue" evidence="2">
    <location>
        <position position="121"/>
    </location>
</feature>
<dbReference type="HOGENOM" id="CLU_166450_0_0_4"/>